<evidence type="ECO:0000256" key="1">
    <source>
        <dbReference type="SAM" id="MobiDB-lite"/>
    </source>
</evidence>
<accession>A0A3N6TQM4</accession>
<sequence length="71" mass="8026">MSDGKTATQCSEQGEERPLMAAGNRKRCRNILHCHFSAAKAHEKWLTDVTVFSSQARKLNFSPIPERPARK</sequence>
<reference evidence="2 3" key="1">
    <citation type="submission" date="2018-10" db="EMBL/GenBank/DDBJ databases">
        <title>Draft genome sequence for the type isolate of Erwinia psidii, agent causal of bacterial blight in guava (Psidium guajava) and wilt and die-back of Eucalyptus spp.</title>
        <authorList>
            <person name="Hermenegildo P.S."/>
            <person name="Santos S.A."/>
            <person name="Guimaraes L.M.S."/>
            <person name="Vidigal P.M.P."/>
            <person name="Pereira I.C."/>
            <person name="Badel J.L."/>
            <person name="Alfenas-Zerbini P."/>
            <person name="Ferreira M.A.S.V."/>
            <person name="Alfenas A.C."/>
        </authorList>
    </citation>
    <scope>NUCLEOTIDE SEQUENCE [LARGE SCALE GENOMIC DNA]</scope>
    <source>
        <strain evidence="2 3">IBSBF 435</strain>
    </source>
</reference>
<gene>
    <name evidence="2" type="ORF">EB241_15040</name>
</gene>
<dbReference type="AlphaFoldDB" id="A0A3N6TQM4"/>
<dbReference type="Proteomes" id="UP000279457">
    <property type="component" value="Unassembled WGS sequence"/>
</dbReference>
<protein>
    <submittedName>
        <fullName evidence="2">Uncharacterized protein</fullName>
    </submittedName>
</protein>
<feature type="compositionally biased region" description="Polar residues" evidence="1">
    <location>
        <begin position="1"/>
        <end position="12"/>
    </location>
</feature>
<organism evidence="2 3">
    <name type="scientific">Erwinia psidii</name>
    <dbReference type="NCBI Taxonomy" id="69224"/>
    <lineage>
        <taxon>Bacteria</taxon>
        <taxon>Pseudomonadati</taxon>
        <taxon>Pseudomonadota</taxon>
        <taxon>Gammaproteobacteria</taxon>
        <taxon>Enterobacterales</taxon>
        <taxon>Erwiniaceae</taxon>
        <taxon>Erwinia</taxon>
    </lineage>
</organism>
<feature type="region of interest" description="Disordered" evidence="1">
    <location>
        <begin position="1"/>
        <end position="21"/>
    </location>
</feature>
<proteinExistence type="predicted"/>
<keyword evidence="3" id="KW-1185">Reference proteome</keyword>
<comment type="caution">
    <text evidence="2">The sequence shown here is derived from an EMBL/GenBank/DDBJ whole genome shotgun (WGS) entry which is preliminary data.</text>
</comment>
<name>A0A3N6TQM4_9GAMM</name>
<evidence type="ECO:0000313" key="2">
    <source>
        <dbReference type="EMBL" id="RQM37552.1"/>
    </source>
</evidence>
<evidence type="ECO:0000313" key="3">
    <source>
        <dbReference type="Proteomes" id="UP000279457"/>
    </source>
</evidence>
<dbReference type="EMBL" id="RHHM01000011">
    <property type="protein sequence ID" value="RQM37552.1"/>
    <property type="molecule type" value="Genomic_DNA"/>
</dbReference>